<keyword evidence="1" id="KW-0319">Glycerol metabolism</keyword>
<protein>
    <recommendedName>
        <fullName evidence="1">Glycerol uptake operon antiterminator regulatory protein</fullName>
    </recommendedName>
</protein>
<comment type="function">
    <text evidence="1">Regulates expression of the glpD operon. In the presence of glycerol 3-phosphate (G3P) causes antitermination of transcription of glpD at the inverted repeat of the leader region to enhance its transcription. Binds and stabilizes glpD leader mRNA.</text>
</comment>
<evidence type="ECO:0000313" key="3">
    <source>
        <dbReference type="Proteomes" id="UP000198647"/>
    </source>
</evidence>
<accession>A0A1H3G5W9</accession>
<sequence>MIEQQVLPAVRRMKDFETLLESDTEYMVFLETRIGLLKSMVREAKKKGKTVFIHADLVQGLKTDEYGMEYLGREIRPDGIISTRSGVIQQAKRYGITSVQRLFLIDSQALVQNKRQVLKTDPDYIELLPGILPGMIAEIKQELEIPIIAGGLIRTAGEVDEALSAGAVSVSTSQPELWRFA</sequence>
<name>A0A1H3G5W9_9BACI</name>
<dbReference type="EMBL" id="FNOS01000004">
    <property type="protein sequence ID" value="SDX98437.1"/>
    <property type="molecule type" value="Genomic_DNA"/>
</dbReference>
<keyword evidence="1" id="KW-0694">RNA-binding</keyword>
<dbReference type="PANTHER" id="PTHR35787">
    <property type="entry name" value="GLYCEROL UPTAKE OPERON ANTITERMINATOR REGULATORY PROTEIN"/>
    <property type="match status" value="1"/>
</dbReference>
<gene>
    <name evidence="2" type="ORF">SAMN04488081_1810</name>
</gene>
<dbReference type="InterPro" id="IPR006699">
    <property type="entry name" value="GlpP"/>
</dbReference>
<dbReference type="SUPFAM" id="SSF110391">
    <property type="entry name" value="GlpP-like"/>
    <property type="match status" value="1"/>
</dbReference>
<dbReference type="PIRSF" id="PIRSF016897">
    <property type="entry name" value="GlpP"/>
    <property type="match status" value="1"/>
</dbReference>
<organism evidence="2 3">
    <name type="scientific">Salimicrobium album</name>
    <dbReference type="NCBI Taxonomy" id="50717"/>
    <lineage>
        <taxon>Bacteria</taxon>
        <taxon>Bacillati</taxon>
        <taxon>Bacillota</taxon>
        <taxon>Bacilli</taxon>
        <taxon>Bacillales</taxon>
        <taxon>Bacillaceae</taxon>
        <taxon>Salimicrobium</taxon>
    </lineage>
</organism>
<evidence type="ECO:0000256" key="1">
    <source>
        <dbReference type="PIRNR" id="PIRNR016897"/>
    </source>
</evidence>
<reference evidence="2 3" key="1">
    <citation type="submission" date="2016-10" db="EMBL/GenBank/DDBJ databases">
        <authorList>
            <person name="Varghese N."/>
            <person name="Submissions S."/>
        </authorList>
    </citation>
    <scope>NUCLEOTIDE SEQUENCE [LARGE SCALE GENOMIC DNA]</scope>
    <source>
        <strain evidence="2 3">DSM 20748</strain>
    </source>
</reference>
<keyword evidence="1" id="KW-0804">Transcription</keyword>
<dbReference type="InterPro" id="IPR013785">
    <property type="entry name" value="Aldolase_TIM"/>
</dbReference>
<dbReference type="Pfam" id="PF04309">
    <property type="entry name" value="G3P_antiterm"/>
    <property type="match status" value="1"/>
</dbReference>
<keyword evidence="3" id="KW-1185">Reference proteome</keyword>
<dbReference type="Proteomes" id="UP000198647">
    <property type="component" value="Unassembled WGS sequence"/>
</dbReference>
<dbReference type="Gene3D" id="3.20.20.70">
    <property type="entry name" value="Aldolase class I"/>
    <property type="match status" value="1"/>
</dbReference>
<dbReference type="PANTHER" id="PTHR35787:SF1">
    <property type="entry name" value="GLYCEROL UPTAKE OPERON ANTITERMINATOR REGULATORY PROTEIN"/>
    <property type="match status" value="1"/>
</dbReference>
<proteinExistence type="predicted"/>
<dbReference type="RefSeq" id="WP_008587087.1">
    <property type="nucleotide sequence ID" value="NZ_FNOS01000004.1"/>
</dbReference>
<comment type="caution">
    <text evidence="2">The sequence shown here is derived from an EMBL/GenBank/DDBJ whole genome shotgun (WGS) entry which is preliminary data.</text>
</comment>
<evidence type="ECO:0000313" key="2">
    <source>
        <dbReference type="EMBL" id="SDX98437.1"/>
    </source>
</evidence>
<keyword evidence="1" id="KW-0805">Transcription regulation</keyword>